<keyword evidence="5" id="KW-0539">Nucleus</keyword>
<dbReference type="InterPro" id="IPR050358">
    <property type="entry name" value="RSE1/DDB1/CFT1"/>
</dbReference>
<dbReference type="SUPFAM" id="SSF69322">
    <property type="entry name" value="Tricorn protease domain 2"/>
    <property type="match status" value="1"/>
</dbReference>
<sequence length="1326" mass="147742">MPHFYSLTLESQGSILSAIQGSYSAAKAHEIVVNRGRSLELLRLDVDAAQTQSICLMDTFSLVRSISNLRLIGSGKDLVVATSDSGNIVILDFNKDKNQFERIHSEPYGKSGCRRIVPGHYLAVDPMGRSIMIAAIERQKLVYTLTRKNKDADVLDISSPMEAHKSHMVCFALVAMDVGFDNPMFATIEQSYSTENEEENKELHQTKKHLIFWEVDLGLNYVSRKSSQMITESSHTLISVPGGNDGPSGVLVCDYKGITYCKMGHSSIFCPYPFRFGDSSEYGTIIVASSLHKLKGFFFILVQTELGDIYRVNLIHNEGIVKEVRIYYYDTIPVCNSLLVLRSGFLFASHEFGNHSNYQIISLGDDKIDPYTSSLPDSNHLKKVYFRPRNCQCIRKSEEIPSLSPITDIKVIDTNNDGTPQIVVTCGRGPRSTLRICSYGKNVEEIAENPLPGRPRCIWTLKSGIDPSLSGSQAEAAALDNIHHYIIISFIDRSLVLTIGEHVEETNDTLFTLNETTIYAASMIFYNSFLQVLETHVKLIIQDRIYDWRTPDSRKIIAADSNGRQVSLALEGGLIVILELSVNGASGITNTGMGGLVEVCRREITCEIICIGIQQLSYSGQLRSDYVVIGTSTENIIRLYKIDSTEKRLKQTCTQILPNSNSIPENVQLYHSNKYGHLFLFVGLTTGVILSCKVDASNGSISAPRSKYLGNRGVNICRVMREDFGGEMSLVCMSSKPWLVNSQTSGVSFTPLQYRCIDSIAPLNTHQVNNGYVAVSGSTLLIFQVTQGYGESFSQNSINLSYTPRKLLTLPSPQLFTGLESLMSSGTLDIPKNQMIAIVETDHNSFDFGTKKEIISALQELYDGKSLENDMDIKMEEEEEEEDEGKEKDQGKNTGHIKVKQDNDNLLMDIAQDEAQDSEKSKIQKMLSEIGIPGENGVLLAESEVGGFVAGEGKWGGCVRIINLKSMETIQLIPLDTNEGCISACVCKFDELELPCIVLATVYGMKLNKGYNNSINMDLKKSNDKEIHESFGAAIKIFKYDSNYNFELVHVTPIENAATAITGWRGRLLVGINKTLRVYSLGKKRLLRKSEYRNIPQGLTWIKVVNDRIFAGDISNGILVFKFNNASNQFLLVAKDSMPRWLTSACEILDYHTIAVSDKFDNVIVSRVPVEASDDYSFITSFTDSTNNPSSTLLRTHQINTVAQFHVGDIITCLQKSQLTSTSTETIIYGTVLGSIGSLSPILNNEDLELLSKLEILLRKQKTSLLSRDHLMFRSYYSPVHNVIDGDFCQTFTTLDNQIQSEIASKLDVTVEEIYKKLDDYKTRLF</sequence>
<name>A0A1J4MIC4_9CRYT</name>
<keyword evidence="4" id="KW-0508">mRNA splicing</keyword>
<feature type="domain" description="RSE1/DDB1/CPSF1 second beta-propeller" evidence="9">
    <location>
        <begin position="444"/>
        <end position="785"/>
    </location>
</feature>
<dbReference type="InterPro" id="IPR015943">
    <property type="entry name" value="WD40/YVTN_repeat-like_dom_sf"/>
</dbReference>
<dbReference type="PANTHER" id="PTHR10644">
    <property type="entry name" value="DNA REPAIR/RNA PROCESSING CPSF FAMILY"/>
    <property type="match status" value="1"/>
</dbReference>
<dbReference type="InterPro" id="IPR004871">
    <property type="entry name" value="RSE1/DDB1/CPSF1_C"/>
</dbReference>
<dbReference type="GO" id="GO:0005681">
    <property type="term" value="C:spliceosomal complex"/>
    <property type="evidence" value="ECO:0007669"/>
    <property type="project" value="UniProtKB-KW"/>
</dbReference>
<comment type="caution">
    <text evidence="10">The sequence shown here is derived from an EMBL/GenBank/DDBJ whole genome shotgun (WGS) entry which is preliminary data.</text>
</comment>
<evidence type="ECO:0000256" key="6">
    <source>
        <dbReference type="SAM" id="MobiDB-lite"/>
    </source>
</evidence>
<accession>A0A1J4MIC4</accession>
<evidence type="ECO:0000313" key="11">
    <source>
        <dbReference type="Proteomes" id="UP000186176"/>
    </source>
</evidence>
<dbReference type="GO" id="GO:0006397">
    <property type="term" value="P:mRNA processing"/>
    <property type="evidence" value="ECO:0007669"/>
    <property type="project" value="UniProtKB-KW"/>
</dbReference>
<evidence type="ECO:0000256" key="3">
    <source>
        <dbReference type="ARBA" id="ARBA00022728"/>
    </source>
</evidence>
<feature type="region of interest" description="Disordered" evidence="6">
    <location>
        <begin position="875"/>
        <end position="898"/>
    </location>
</feature>
<dbReference type="GO" id="GO:0008380">
    <property type="term" value="P:RNA splicing"/>
    <property type="evidence" value="ECO:0007669"/>
    <property type="project" value="UniProtKB-KW"/>
</dbReference>
<dbReference type="Pfam" id="PF10433">
    <property type="entry name" value="Beta-prop_RSE1_1st"/>
    <property type="match status" value="1"/>
</dbReference>
<keyword evidence="3" id="KW-0747">Spliceosome</keyword>
<keyword evidence="11" id="KW-1185">Reference proteome</keyword>
<feature type="domain" description="RSE1/DDB1/CPSF1 first beta-propeller" evidence="8">
    <location>
        <begin position="14"/>
        <end position="364"/>
    </location>
</feature>
<feature type="domain" description="RSE1/DDB1/CPSF1 C-terminal" evidence="7">
    <location>
        <begin position="957"/>
        <end position="1293"/>
    </location>
</feature>
<dbReference type="OrthoDB" id="436637at2759"/>
<dbReference type="InterPro" id="IPR058543">
    <property type="entry name" value="Beta-prop_RSE1/DDB1/CPSF1_2nd"/>
</dbReference>
<evidence type="ECO:0000259" key="9">
    <source>
        <dbReference type="Pfam" id="PF23726"/>
    </source>
</evidence>
<dbReference type="GeneID" id="39980443"/>
<gene>
    <name evidence="10" type="ORF">cubi_03650</name>
</gene>
<reference evidence="10 11" key="1">
    <citation type="submission" date="2016-10" db="EMBL/GenBank/DDBJ databases">
        <title>Reductive evolution of mitochondrial metabolism and differential evolution of invasion-related proteins in Cryptosporidium.</title>
        <authorList>
            <person name="Liu S."/>
            <person name="Roellig D.M."/>
            <person name="Guo Y."/>
            <person name="Li N."/>
            <person name="Frace M.A."/>
            <person name="Tang K."/>
            <person name="Zhang L."/>
            <person name="Feng Y."/>
            <person name="Xiao L."/>
        </authorList>
    </citation>
    <scope>NUCLEOTIDE SEQUENCE [LARGE SCALE GENOMIC DNA]</scope>
    <source>
        <strain evidence="10">39726</strain>
    </source>
</reference>
<dbReference type="VEuPathDB" id="CryptoDB:cubi_03650"/>
<comment type="subcellular location">
    <subcellularLocation>
        <location evidence="1">Nucleus</location>
    </subcellularLocation>
</comment>
<evidence type="ECO:0000256" key="1">
    <source>
        <dbReference type="ARBA" id="ARBA00004123"/>
    </source>
</evidence>
<dbReference type="EMBL" id="LRBP01000019">
    <property type="protein sequence ID" value="OII72780.1"/>
    <property type="molecule type" value="Genomic_DNA"/>
</dbReference>
<dbReference type="Pfam" id="PF03178">
    <property type="entry name" value="CPSF_A"/>
    <property type="match status" value="1"/>
</dbReference>
<organism evidence="10 11">
    <name type="scientific">Cryptosporidium ubiquitum</name>
    <dbReference type="NCBI Taxonomy" id="857276"/>
    <lineage>
        <taxon>Eukaryota</taxon>
        <taxon>Sar</taxon>
        <taxon>Alveolata</taxon>
        <taxon>Apicomplexa</taxon>
        <taxon>Conoidasida</taxon>
        <taxon>Coccidia</taxon>
        <taxon>Eucoccidiorida</taxon>
        <taxon>Eimeriorina</taxon>
        <taxon>Cryptosporidiidae</taxon>
        <taxon>Cryptosporidium</taxon>
    </lineage>
</organism>
<protein>
    <submittedName>
        <fullName evidence="10">Spliceosome factor</fullName>
    </submittedName>
</protein>
<dbReference type="Gene3D" id="2.130.10.10">
    <property type="entry name" value="YVTN repeat-like/Quinoprotein amine dehydrogenase"/>
    <property type="match status" value="2"/>
</dbReference>
<feature type="compositionally biased region" description="Acidic residues" evidence="6">
    <location>
        <begin position="875"/>
        <end position="884"/>
    </location>
</feature>
<evidence type="ECO:0000313" key="10">
    <source>
        <dbReference type="EMBL" id="OII72780.1"/>
    </source>
</evidence>
<dbReference type="Pfam" id="PF23726">
    <property type="entry name" value="Beta-prop_RSE1_2nd"/>
    <property type="match status" value="1"/>
</dbReference>
<evidence type="ECO:0000259" key="8">
    <source>
        <dbReference type="Pfam" id="PF10433"/>
    </source>
</evidence>
<proteinExistence type="predicted"/>
<evidence type="ECO:0000259" key="7">
    <source>
        <dbReference type="Pfam" id="PF03178"/>
    </source>
</evidence>
<evidence type="ECO:0000256" key="4">
    <source>
        <dbReference type="ARBA" id="ARBA00023187"/>
    </source>
</evidence>
<dbReference type="Proteomes" id="UP000186176">
    <property type="component" value="Unassembled WGS sequence"/>
</dbReference>
<evidence type="ECO:0000256" key="5">
    <source>
        <dbReference type="ARBA" id="ARBA00023242"/>
    </source>
</evidence>
<dbReference type="GO" id="GO:0003676">
    <property type="term" value="F:nucleic acid binding"/>
    <property type="evidence" value="ECO:0007669"/>
    <property type="project" value="InterPro"/>
</dbReference>
<keyword evidence="2" id="KW-0507">mRNA processing</keyword>
<dbReference type="InterPro" id="IPR018846">
    <property type="entry name" value="Beta-prop_RSE1/DDB1/CPSF1_1st"/>
</dbReference>
<dbReference type="RefSeq" id="XP_028874161.1">
    <property type="nucleotide sequence ID" value="XM_029020664.1"/>
</dbReference>
<evidence type="ECO:0000256" key="2">
    <source>
        <dbReference type="ARBA" id="ARBA00022664"/>
    </source>
</evidence>
<dbReference type="FunFam" id="2.130.10.10:FF:001143">
    <property type="entry name" value="Pre-mRNA-splicing factor rse-1, putative"/>
    <property type="match status" value="1"/>
</dbReference>